<evidence type="ECO:0000256" key="3">
    <source>
        <dbReference type="ARBA" id="ARBA00022670"/>
    </source>
</evidence>
<reference evidence="10 11" key="2">
    <citation type="submission" date="2018-11" db="EMBL/GenBank/DDBJ databases">
        <authorList>
            <consortium name="Pathogen Informatics"/>
        </authorList>
    </citation>
    <scope>NUCLEOTIDE SEQUENCE [LARGE SCALE GENOMIC DNA]</scope>
</reference>
<dbReference type="Proteomes" id="UP000271098">
    <property type="component" value="Unassembled WGS sequence"/>
</dbReference>
<evidence type="ECO:0000256" key="2">
    <source>
        <dbReference type="ARBA" id="ARBA00010136"/>
    </source>
</evidence>
<dbReference type="PANTHER" id="PTHR11533">
    <property type="entry name" value="PROTEASE M1 ZINC METALLOPROTEASE"/>
    <property type="match status" value="1"/>
</dbReference>
<dbReference type="OrthoDB" id="10031169at2759"/>
<keyword evidence="3" id="KW-0645">Protease</keyword>
<dbReference type="InterPro" id="IPR014782">
    <property type="entry name" value="Peptidase_M1_dom"/>
</dbReference>
<sequence>MGWRPKHYQLNITITRDAQTSYFGSVEIYVEATETSSSLSLHVGRPISEIILPQISIYNCYTGIDIFRPWTVTTFFQLRNARSVFPCFDLPVMKTTMELCITHPAGTEARSNEQLSKISNINGKTESCFERTPPMSTYLYAFTIFDRMSSLKEGREKFGEGLPEIEVLYSEEDSIIRPEWINREAAHALKTMSAISGLNYPLKKINLMATFLPVYGVENFGLILLDERFVAYPKYRLAHTILAHEVAQHWIGNIVTIKNWKEMCLQVGISF</sequence>
<evidence type="ECO:0000313" key="12">
    <source>
        <dbReference type="WBParaSite" id="GPUH_0001550401-mRNA-1"/>
    </source>
</evidence>
<dbReference type="InterPro" id="IPR045357">
    <property type="entry name" value="Aminopeptidase_N-like_N"/>
</dbReference>
<organism evidence="12">
    <name type="scientific">Gongylonema pulchrum</name>
    <dbReference type="NCBI Taxonomy" id="637853"/>
    <lineage>
        <taxon>Eukaryota</taxon>
        <taxon>Metazoa</taxon>
        <taxon>Ecdysozoa</taxon>
        <taxon>Nematoda</taxon>
        <taxon>Chromadorea</taxon>
        <taxon>Rhabditida</taxon>
        <taxon>Spirurina</taxon>
        <taxon>Spiruromorpha</taxon>
        <taxon>Spiruroidea</taxon>
        <taxon>Gongylonematidae</taxon>
        <taxon>Gongylonema</taxon>
    </lineage>
</organism>
<keyword evidence="11" id="KW-1185">Reference proteome</keyword>
<dbReference type="GO" id="GO:0008270">
    <property type="term" value="F:zinc ion binding"/>
    <property type="evidence" value="ECO:0007669"/>
    <property type="project" value="InterPro"/>
</dbReference>
<evidence type="ECO:0000256" key="4">
    <source>
        <dbReference type="ARBA" id="ARBA00022723"/>
    </source>
</evidence>
<dbReference type="AlphaFoldDB" id="A0A183E3E2"/>
<comment type="similarity">
    <text evidence="2">Belongs to the peptidase M1 family.</text>
</comment>
<evidence type="ECO:0000313" key="11">
    <source>
        <dbReference type="Proteomes" id="UP000271098"/>
    </source>
</evidence>
<gene>
    <name evidence="10" type="ORF">GPUH_LOCUS15483</name>
</gene>
<dbReference type="EMBL" id="UYRT01082508">
    <property type="protein sequence ID" value="VDN26084.1"/>
    <property type="molecule type" value="Genomic_DNA"/>
</dbReference>
<proteinExistence type="inferred from homology"/>
<evidence type="ECO:0000256" key="5">
    <source>
        <dbReference type="ARBA" id="ARBA00022801"/>
    </source>
</evidence>
<dbReference type="Pfam" id="PF01433">
    <property type="entry name" value="Peptidase_M1"/>
    <property type="match status" value="1"/>
</dbReference>
<reference evidence="12" key="1">
    <citation type="submission" date="2016-06" db="UniProtKB">
        <authorList>
            <consortium name="WormBaseParasite"/>
        </authorList>
    </citation>
    <scope>IDENTIFICATION</scope>
</reference>
<keyword evidence="6" id="KW-0862">Zinc</keyword>
<dbReference type="GO" id="GO:0008237">
    <property type="term" value="F:metallopeptidase activity"/>
    <property type="evidence" value="ECO:0007669"/>
    <property type="project" value="UniProtKB-KW"/>
</dbReference>
<evidence type="ECO:0000256" key="6">
    <source>
        <dbReference type="ARBA" id="ARBA00022833"/>
    </source>
</evidence>
<name>A0A183E3E2_9BILA</name>
<dbReference type="Pfam" id="PF17900">
    <property type="entry name" value="Peptidase_M1_N"/>
    <property type="match status" value="1"/>
</dbReference>
<evidence type="ECO:0000313" key="10">
    <source>
        <dbReference type="EMBL" id="VDN26084.1"/>
    </source>
</evidence>
<accession>A0A183E3E2</accession>
<evidence type="ECO:0000256" key="7">
    <source>
        <dbReference type="ARBA" id="ARBA00023049"/>
    </source>
</evidence>
<dbReference type="InterPro" id="IPR050344">
    <property type="entry name" value="Peptidase_M1_aminopeptidases"/>
</dbReference>
<dbReference type="GO" id="GO:0006508">
    <property type="term" value="P:proteolysis"/>
    <property type="evidence" value="ECO:0007669"/>
    <property type="project" value="UniProtKB-KW"/>
</dbReference>
<dbReference type="InterPro" id="IPR042097">
    <property type="entry name" value="Aminopeptidase_N-like_N_sf"/>
</dbReference>
<feature type="domain" description="Peptidase M1 membrane alanine aminopeptidase" evidence="8">
    <location>
        <begin position="186"/>
        <end position="268"/>
    </location>
</feature>
<keyword evidence="4" id="KW-0479">Metal-binding</keyword>
<dbReference type="GO" id="GO:0005615">
    <property type="term" value="C:extracellular space"/>
    <property type="evidence" value="ECO:0007669"/>
    <property type="project" value="TreeGrafter"/>
</dbReference>
<dbReference type="PRINTS" id="PR00756">
    <property type="entry name" value="ALADIPTASE"/>
</dbReference>
<dbReference type="PANTHER" id="PTHR11533:SF294">
    <property type="entry name" value="THYROTROPIN-RELEASING HORMONE-DEGRADING ECTOENZYME"/>
    <property type="match status" value="1"/>
</dbReference>
<keyword evidence="7" id="KW-0482">Metalloprotease</keyword>
<dbReference type="InterPro" id="IPR027268">
    <property type="entry name" value="Peptidase_M4/M1_CTD_sf"/>
</dbReference>
<protein>
    <submittedName>
        <fullName evidence="12">Peptidase_M1 domain-containing protein</fullName>
    </submittedName>
</protein>
<comment type="cofactor">
    <cofactor evidence="1">
        <name>Zn(2+)</name>
        <dbReference type="ChEBI" id="CHEBI:29105"/>
    </cofactor>
</comment>
<dbReference type="Gene3D" id="1.10.390.10">
    <property type="entry name" value="Neutral Protease Domain 2"/>
    <property type="match status" value="1"/>
</dbReference>
<evidence type="ECO:0000259" key="9">
    <source>
        <dbReference type="Pfam" id="PF17900"/>
    </source>
</evidence>
<dbReference type="GO" id="GO:0005737">
    <property type="term" value="C:cytoplasm"/>
    <property type="evidence" value="ECO:0007669"/>
    <property type="project" value="TreeGrafter"/>
</dbReference>
<dbReference type="SUPFAM" id="SSF55486">
    <property type="entry name" value="Metalloproteases ('zincins'), catalytic domain"/>
    <property type="match status" value="1"/>
</dbReference>
<evidence type="ECO:0000259" key="8">
    <source>
        <dbReference type="Pfam" id="PF01433"/>
    </source>
</evidence>
<dbReference type="GO" id="GO:0016020">
    <property type="term" value="C:membrane"/>
    <property type="evidence" value="ECO:0007669"/>
    <property type="project" value="TreeGrafter"/>
</dbReference>
<dbReference type="WBParaSite" id="GPUH_0001550401-mRNA-1">
    <property type="protein sequence ID" value="GPUH_0001550401-mRNA-1"/>
    <property type="gene ID" value="GPUH_0001550401"/>
</dbReference>
<dbReference type="Gene3D" id="2.60.40.1730">
    <property type="entry name" value="tricorn interacting facor f3 domain"/>
    <property type="match status" value="1"/>
</dbReference>
<evidence type="ECO:0000256" key="1">
    <source>
        <dbReference type="ARBA" id="ARBA00001947"/>
    </source>
</evidence>
<dbReference type="InterPro" id="IPR001930">
    <property type="entry name" value="Peptidase_M1"/>
</dbReference>
<feature type="domain" description="Aminopeptidase N-like N-terminal" evidence="9">
    <location>
        <begin position="69"/>
        <end position="139"/>
    </location>
</feature>
<dbReference type="SUPFAM" id="SSF63737">
    <property type="entry name" value="Leukotriene A4 hydrolase N-terminal domain"/>
    <property type="match status" value="1"/>
</dbReference>
<keyword evidence="5" id="KW-0378">Hydrolase</keyword>